<comment type="caution">
    <text evidence="2">The sequence shown here is derived from an EMBL/GenBank/DDBJ whole genome shotgun (WGS) entry which is preliminary data.</text>
</comment>
<gene>
    <name evidence="2" type="ORF">AAG747_25355</name>
</gene>
<dbReference type="Proteomes" id="UP001403385">
    <property type="component" value="Unassembled WGS sequence"/>
</dbReference>
<organism evidence="2 3">
    <name type="scientific">Rapidithrix thailandica</name>
    <dbReference type="NCBI Taxonomy" id="413964"/>
    <lineage>
        <taxon>Bacteria</taxon>
        <taxon>Pseudomonadati</taxon>
        <taxon>Bacteroidota</taxon>
        <taxon>Cytophagia</taxon>
        <taxon>Cytophagales</taxon>
        <taxon>Flammeovirgaceae</taxon>
        <taxon>Rapidithrix</taxon>
    </lineage>
</organism>
<accession>A0AAW9SHI8</accession>
<keyword evidence="1" id="KW-0812">Transmembrane</keyword>
<evidence type="ECO:0000256" key="1">
    <source>
        <dbReference type="SAM" id="Phobius"/>
    </source>
</evidence>
<sequence length="222" mass="25741">MKFTETIARKIKQSLQPKSLRKTCKIFLFYGTLFGLFRVFYYFPEEPFSHTISLHIFNGDAAISGEYISDKVTILVVIPLFILCLYAFFFLLLAKKRKFSYIKTTFNITHVIAIFCLGWFVFGKARQYLNLVGINTYYEVERTVISKKQTSKSHNGGGFRGAGGGIETDYDIEYPTTHSKKGYKRITIWKGDWEKIEEGDSLLIYYYRGHFNGVTQVTLKKD</sequence>
<feature type="transmembrane region" description="Helical" evidence="1">
    <location>
        <begin position="72"/>
        <end position="93"/>
    </location>
</feature>
<feature type="transmembrane region" description="Helical" evidence="1">
    <location>
        <begin position="105"/>
        <end position="122"/>
    </location>
</feature>
<dbReference type="EMBL" id="JBDKWZ010000021">
    <property type="protein sequence ID" value="MEN7551270.1"/>
    <property type="molecule type" value="Genomic_DNA"/>
</dbReference>
<evidence type="ECO:0000313" key="3">
    <source>
        <dbReference type="Proteomes" id="UP001403385"/>
    </source>
</evidence>
<reference evidence="2 3" key="1">
    <citation type="submission" date="2024-04" db="EMBL/GenBank/DDBJ databases">
        <title>Novel genus in family Flammeovirgaceae.</title>
        <authorList>
            <person name="Nguyen T.H."/>
            <person name="Vuong T.Q."/>
            <person name="Le H."/>
            <person name="Kim S.-G."/>
        </authorList>
    </citation>
    <scope>NUCLEOTIDE SEQUENCE [LARGE SCALE GENOMIC DNA]</scope>
    <source>
        <strain evidence="2 3">JCM 23209</strain>
    </source>
</reference>
<dbReference type="RefSeq" id="WP_346824051.1">
    <property type="nucleotide sequence ID" value="NZ_JBDKWZ010000021.1"/>
</dbReference>
<keyword evidence="1" id="KW-1133">Transmembrane helix</keyword>
<keyword evidence="1" id="KW-0472">Membrane</keyword>
<keyword evidence="3" id="KW-1185">Reference proteome</keyword>
<evidence type="ECO:0000313" key="2">
    <source>
        <dbReference type="EMBL" id="MEN7551270.1"/>
    </source>
</evidence>
<dbReference type="AlphaFoldDB" id="A0AAW9SHI8"/>
<evidence type="ECO:0008006" key="4">
    <source>
        <dbReference type="Google" id="ProtNLM"/>
    </source>
</evidence>
<feature type="transmembrane region" description="Helical" evidence="1">
    <location>
        <begin position="26"/>
        <end position="43"/>
    </location>
</feature>
<proteinExistence type="predicted"/>
<name>A0AAW9SHI8_9BACT</name>
<protein>
    <recommendedName>
        <fullName evidence="4">DUF3592 domain-containing protein</fullName>
    </recommendedName>
</protein>